<dbReference type="PANTHER" id="PTHR34584:SF1">
    <property type="entry name" value="NA(+)_H(+) ANTIPORTER SUBUNIT E1"/>
    <property type="match status" value="1"/>
</dbReference>
<dbReference type="GO" id="GO:0005886">
    <property type="term" value="C:plasma membrane"/>
    <property type="evidence" value="ECO:0007669"/>
    <property type="project" value="UniProtKB-SubCell"/>
</dbReference>
<dbReference type="KEGG" id="dka:DKAM_0947"/>
<evidence type="ECO:0000256" key="2">
    <source>
        <dbReference type="ARBA" id="ARBA00022475"/>
    </source>
</evidence>
<dbReference type="GO" id="GO:0008324">
    <property type="term" value="F:monoatomic cation transmembrane transporter activity"/>
    <property type="evidence" value="ECO:0007669"/>
    <property type="project" value="InterPro"/>
</dbReference>
<evidence type="ECO:0000256" key="4">
    <source>
        <dbReference type="ARBA" id="ARBA00022989"/>
    </source>
</evidence>
<dbReference type="InterPro" id="IPR002758">
    <property type="entry name" value="Cation_antiport_E"/>
</dbReference>
<organism evidence="7 8">
    <name type="scientific">Desulfurococcus amylolyticus (strain DSM 18924 / JCM 16383 / VKM B-2413 / 1221n)</name>
    <name type="common">Desulfurococcus kamchatkensis</name>
    <dbReference type="NCBI Taxonomy" id="490899"/>
    <lineage>
        <taxon>Archaea</taxon>
        <taxon>Thermoproteota</taxon>
        <taxon>Thermoprotei</taxon>
        <taxon>Desulfurococcales</taxon>
        <taxon>Desulfurococcaceae</taxon>
        <taxon>Desulfurococcus</taxon>
    </lineage>
</organism>
<gene>
    <name evidence="7" type="ordered locus">DKAM_0947</name>
</gene>
<keyword evidence="4 6" id="KW-1133">Transmembrane helix</keyword>
<dbReference type="GeneID" id="7171075"/>
<dbReference type="eggNOG" id="arCOG03099">
    <property type="taxonomic scope" value="Archaea"/>
</dbReference>
<protein>
    <submittedName>
        <fullName evidence="7">Putative integral membrane protein, DUF68 family</fullName>
    </submittedName>
</protein>
<dbReference type="RefSeq" id="WP_012608614.1">
    <property type="nucleotide sequence ID" value="NC_011766.1"/>
</dbReference>
<evidence type="ECO:0000313" key="7">
    <source>
        <dbReference type="EMBL" id="ACL11273.1"/>
    </source>
</evidence>
<comment type="subcellular location">
    <subcellularLocation>
        <location evidence="1">Cell membrane</location>
        <topology evidence="1">Multi-pass membrane protein</topology>
    </subcellularLocation>
</comment>
<dbReference type="Proteomes" id="UP000006903">
    <property type="component" value="Chromosome"/>
</dbReference>
<reference evidence="7 8" key="1">
    <citation type="journal article" date="2009" name="J. Bacteriol.">
        <title>Complete genome sequence of the anaerobic, protein-degrading hyperthermophilic crenarchaeon Desulfurococcus kamchatkensis.</title>
        <authorList>
            <person name="Ravin N.V."/>
            <person name="Mardanov A.V."/>
            <person name="Beletsky A.V."/>
            <person name="Kublanov I.V."/>
            <person name="Kolganova T.V."/>
            <person name="Lebedinsky A.V."/>
            <person name="Chernyh N.A."/>
            <person name="Bonch-Osmolovskaya E.A."/>
            <person name="Skryabin K.G."/>
        </authorList>
    </citation>
    <scope>NUCLEOTIDE SEQUENCE [LARGE SCALE GENOMIC DNA]</scope>
    <source>
        <strain evidence="8">DSM 18924 / JCM 16383 / VKM B-2413 / 1221n</strain>
    </source>
</reference>
<evidence type="ECO:0000256" key="3">
    <source>
        <dbReference type="ARBA" id="ARBA00022692"/>
    </source>
</evidence>
<accession>B8D592</accession>
<sequence length="166" mass="18764">MNKSSILLALLLSIVVYLVYTGVFDVVELTLAIVIGLVVAYIFKMELTTGLRGVSIRRIMLGVYYLIKYFTIIEAKAHWSVVKVILSRNIDVQPAIVRVPYRVSSDYGVVFIANSITNTPGTVVVDLDQEKKVYYVHWLTPTDISDEGAYREVSSEFEKYLSRIFG</sequence>
<keyword evidence="3 6" id="KW-0812">Transmembrane</keyword>
<dbReference type="AlphaFoldDB" id="B8D592"/>
<dbReference type="STRING" id="490899.DKAM_0947"/>
<dbReference type="EMBL" id="CP001140">
    <property type="protein sequence ID" value="ACL11273.1"/>
    <property type="molecule type" value="Genomic_DNA"/>
</dbReference>
<keyword evidence="2" id="KW-1003">Cell membrane</keyword>
<keyword evidence="5 6" id="KW-0472">Membrane</keyword>
<evidence type="ECO:0000256" key="5">
    <source>
        <dbReference type="ARBA" id="ARBA00023136"/>
    </source>
</evidence>
<feature type="transmembrane region" description="Helical" evidence="6">
    <location>
        <begin position="31"/>
        <end position="51"/>
    </location>
</feature>
<evidence type="ECO:0000256" key="6">
    <source>
        <dbReference type="SAM" id="Phobius"/>
    </source>
</evidence>
<evidence type="ECO:0000313" key="8">
    <source>
        <dbReference type="Proteomes" id="UP000006903"/>
    </source>
</evidence>
<evidence type="ECO:0000256" key="1">
    <source>
        <dbReference type="ARBA" id="ARBA00004651"/>
    </source>
</evidence>
<dbReference type="HOGENOM" id="CLU_086615_2_2_2"/>
<dbReference type="PIRSF" id="PIRSF019239">
    <property type="entry name" value="MrpE"/>
    <property type="match status" value="1"/>
</dbReference>
<dbReference type="PANTHER" id="PTHR34584">
    <property type="entry name" value="NA(+)/H(+) ANTIPORTER SUBUNIT E1"/>
    <property type="match status" value="1"/>
</dbReference>
<proteinExistence type="predicted"/>
<dbReference type="Pfam" id="PF01899">
    <property type="entry name" value="MNHE"/>
    <property type="match status" value="1"/>
</dbReference>
<name>B8D592_DESA1</name>